<dbReference type="InterPro" id="IPR039480">
    <property type="entry name" value="C-C_Bond_Lyase-like"/>
</dbReference>
<keyword evidence="3 4" id="KW-0460">Magnesium</keyword>
<dbReference type="GO" id="GO:0000287">
    <property type="term" value="F:magnesium ion binding"/>
    <property type="evidence" value="ECO:0007669"/>
    <property type="project" value="TreeGrafter"/>
</dbReference>
<accession>A0A1H9RRX0</accession>
<dbReference type="PANTHER" id="PTHR32308">
    <property type="entry name" value="LYASE BETA SUBUNIT, PUTATIVE (AFU_ORTHOLOGUE AFUA_4G13030)-RELATED"/>
    <property type="match status" value="1"/>
</dbReference>
<evidence type="ECO:0000313" key="6">
    <source>
        <dbReference type="Proteomes" id="UP000182584"/>
    </source>
</evidence>
<evidence type="ECO:0000256" key="4">
    <source>
        <dbReference type="PIRSR" id="PIRSR015582-2"/>
    </source>
</evidence>
<evidence type="ECO:0000256" key="2">
    <source>
        <dbReference type="ARBA" id="ARBA00022723"/>
    </source>
</evidence>
<dbReference type="Pfam" id="PF15617">
    <property type="entry name" value="C-C_Bond_Lyase"/>
    <property type="match status" value="1"/>
</dbReference>
<protein>
    <submittedName>
        <fullName evidence="5">Citrate lyase beta subunit</fullName>
    </submittedName>
</protein>
<dbReference type="GO" id="GO:0006107">
    <property type="term" value="P:oxaloacetate metabolic process"/>
    <property type="evidence" value="ECO:0007669"/>
    <property type="project" value="TreeGrafter"/>
</dbReference>
<dbReference type="SUPFAM" id="SSF51621">
    <property type="entry name" value="Phosphoenolpyruvate/pyruvate domain"/>
    <property type="match status" value="1"/>
</dbReference>
<keyword evidence="5" id="KW-0456">Lyase</keyword>
<feature type="binding site" evidence="4">
    <location>
        <position position="181"/>
    </location>
    <ligand>
        <name>Mg(2+)</name>
        <dbReference type="ChEBI" id="CHEBI:18420"/>
    </ligand>
</feature>
<dbReference type="OrthoDB" id="9786940at2"/>
<comment type="cofactor">
    <cofactor evidence="1">
        <name>Mg(2+)</name>
        <dbReference type="ChEBI" id="CHEBI:18420"/>
    </cofactor>
</comment>
<keyword evidence="2 4" id="KW-0479">Metal-binding</keyword>
<dbReference type="InterPro" id="IPR040442">
    <property type="entry name" value="Pyrv_kinase-like_dom_sf"/>
</dbReference>
<dbReference type="AlphaFoldDB" id="A0A1H9RRX0"/>
<dbReference type="Gene3D" id="3.20.20.60">
    <property type="entry name" value="Phosphoenolpyruvate-binding domains"/>
    <property type="match status" value="1"/>
</dbReference>
<name>A0A1H9RRX0_BUTFI</name>
<organism evidence="5 6">
    <name type="scientific">Butyrivibrio fibrisolvens</name>
    <dbReference type="NCBI Taxonomy" id="831"/>
    <lineage>
        <taxon>Bacteria</taxon>
        <taxon>Bacillati</taxon>
        <taxon>Bacillota</taxon>
        <taxon>Clostridia</taxon>
        <taxon>Lachnospirales</taxon>
        <taxon>Lachnospiraceae</taxon>
        <taxon>Butyrivibrio</taxon>
    </lineage>
</organism>
<dbReference type="PIRSF" id="PIRSF015582">
    <property type="entry name" value="Cit_lyase_B"/>
    <property type="match status" value="1"/>
</dbReference>
<dbReference type="RefSeq" id="WP_074755853.1">
    <property type="nucleotide sequence ID" value="NZ_FOGJ01000010.1"/>
</dbReference>
<dbReference type="InterPro" id="IPR011206">
    <property type="entry name" value="Citrate_lyase_beta/mcl1/mcl2"/>
</dbReference>
<sequence>MLLEDKERLKYSIGGLLYAPGMSRKVPQKIRDGAFPALTSLAFCLEDTIQDDCLEEAELVLKEVLGELSEIDEKIRPLVFVRIRTPEHMKHIISLYKEYDDVITGYLLPKFDLSNMDEYVSLVSEVNRSKSHDQKVTYIMPILETKMIADVATRVGTLIKIKETLDTIKDYVLNIRVGGNDFCNLYGVRRIANQTIYDIGVIRDIFVDIINIFASDYVVSGPVWEYFGAVQDGIWDKGLRRELELDRLNGFIGKTAIHPTQLPIIYESLKVRKSDYNDAMKILGWDKGPLGVAKSESGNRMNEVKVHTKWAKKISILADIYGVKDE</sequence>
<dbReference type="GO" id="GO:0016829">
    <property type="term" value="F:lyase activity"/>
    <property type="evidence" value="ECO:0007669"/>
    <property type="project" value="UniProtKB-KW"/>
</dbReference>
<evidence type="ECO:0000313" key="5">
    <source>
        <dbReference type="EMBL" id="SER74873.1"/>
    </source>
</evidence>
<evidence type="ECO:0000256" key="1">
    <source>
        <dbReference type="ARBA" id="ARBA00001946"/>
    </source>
</evidence>
<dbReference type="PANTHER" id="PTHR32308:SF10">
    <property type="entry name" value="CITRATE LYASE SUBUNIT BETA"/>
    <property type="match status" value="1"/>
</dbReference>
<dbReference type="InterPro" id="IPR015813">
    <property type="entry name" value="Pyrv/PenolPyrv_kinase-like_dom"/>
</dbReference>
<dbReference type="Proteomes" id="UP000182584">
    <property type="component" value="Unassembled WGS sequence"/>
</dbReference>
<dbReference type="EMBL" id="FOGJ01000010">
    <property type="protein sequence ID" value="SER74873.1"/>
    <property type="molecule type" value="Genomic_DNA"/>
</dbReference>
<proteinExistence type="predicted"/>
<evidence type="ECO:0000256" key="3">
    <source>
        <dbReference type="ARBA" id="ARBA00022842"/>
    </source>
</evidence>
<reference evidence="5 6" key="1">
    <citation type="submission" date="2016-10" db="EMBL/GenBank/DDBJ databases">
        <authorList>
            <person name="de Groot N.N."/>
        </authorList>
    </citation>
    <scope>NUCLEOTIDE SEQUENCE [LARGE SCALE GENOMIC DNA]</scope>
    <source>
        <strain evidence="5 6">AR40</strain>
    </source>
</reference>
<gene>
    <name evidence="5" type="ORF">SAMN04487884_11066</name>
</gene>